<organism evidence="1 2">
    <name type="scientific">Elysia crispata</name>
    <name type="common">lettuce slug</name>
    <dbReference type="NCBI Taxonomy" id="231223"/>
    <lineage>
        <taxon>Eukaryota</taxon>
        <taxon>Metazoa</taxon>
        <taxon>Spiralia</taxon>
        <taxon>Lophotrochozoa</taxon>
        <taxon>Mollusca</taxon>
        <taxon>Gastropoda</taxon>
        <taxon>Heterobranchia</taxon>
        <taxon>Euthyneura</taxon>
        <taxon>Panpulmonata</taxon>
        <taxon>Sacoglossa</taxon>
        <taxon>Placobranchoidea</taxon>
        <taxon>Plakobranchidae</taxon>
        <taxon>Elysia</taxon>
    </lineage>
</organism>
<gene>
    <name evidence="1" type="ORF">RRG08_015186</name>
</gene>
<proteinExistence type="predicted"/>
<keyword evidence="2" id="KW-1185">Reference proteome</keyword>
<accession>A0AAE1E6L2</accession>
<sequence length="94" mass="10632">MRVFNTFRTIRSPSHASIQYLQDNSQSKSCEYSIPSGQFAVQVMRVFNTCRTIRSPSHASIQYLQDNSQSKSCEYSIPSGQYAVQVDTMISSSH</sequence>
<evidence type="ECO:0000313" key="2">
    <source>
        <dbReference type="Proteomes" id="UP001283361"/>
    </source>
</evidence>
<reference evidence="1" key="1">
    <citation type="journal article" date="2023" name="G3 (Bethesda)">
        <title>A reference genome for the long-term kleptoplast-retaining sea slug Elysia crispata morphotype clarki.</title>
        <authorList>
            <person name="Eastman K.E."/>
            <person name="Pendleton A.L."/>
            <person name="Shaikh M.A."/>
            <person name="Suttiyut T."/>
            <person name="Ogas R."/>
            <person name="Tomko P."/>
            <person name="Gavelis G."/>
            <person name="Widhalm J.R."/>
            <person name="Wisecaver J.H."/>
        </authorList>
    </citation>
    <scope>NUCLEOTIDE SEQUENCE</scope>
    <source>
        <strain evidence="1">ECLA1</strain>
    </source>
</reference>
<dbReference type="Proteomes" id="UP001283361">
    <property type="component" value="Unassembled WGS sequence"/>
</dbReference>
<name>A0AAE1E6L2_9GAST</name>
<evidence type="ECO:0000313" key="1">
    <source>
        <dbReference type="EMBL" id="KAK3796304.1"/>
    </source>
</evidence>
<comment type="caution">
    <text evidence="1">The sequence shown here is derived from an EMBL/GenBank/DDBJ whole genome shotgun (WGS) entry which is preliminary data.</text>
</comment>
<protein>
    <submittedName>
        <fullName evidence="1">Uncharacterized protein</fullName>
    </submittedName>
</protein>
<dbReference type="AlphaFoldDB" id="A0AAE1E6L2"/>
<dbReference type="EMBL" id="JAWDGP010000892">
    <property type="protein sequence ID" value="KAK3796304.1"/>
    <property type="molecule type" value="Genomic_DNA"/>
</dbReference>